<evidence type="ECO:0000313" key="3">
    <source>
        <dbReference type="EMBL" id="KAE8728326.1"/>
    </source>
</evidence>
<dbReference type="GO" id="GO:0031965">
    <property type="term" value="C:nuclear membrane"/>
    <property type="evidence" value="ECO:0007669"/>
    <property type="project" value="TreeGrafter"/>
</dbReference>
<sequence length="1005" mass="112962">MAEEKEREIPVFTVVKNGAILKNIFVIKNPRDTEDEEDSLIQESEAEEILIVGRHPDCNIMFTHPSISRFHLQIHSRPSSQKLSVIDLSSVHGTWVSGKKIDPGVVGVNTLSTKRECGEEKDSLMVEKKEEEETSQGVNTLSTKREYGEEKDSLMVEKKEEEEETSQTSVAAEEKELFSMDWLLEGSGLVMNKEIQSASPMPENMNCSTYETEDSLGKRELSFLKELETYSATVTVEENEQKMDVSRVSTQPHLIESIKSTLQDEDMVLNILESPQVHEEKQIPQLLSTLKPREETDNKENAATDGCNHHYLAGKVEDADCEKLSRKDYGSQHTRFYSVFLSTESVNSSLPIAEDDKRIPTPHTLLAPAVLSESENLDGSRVSTQPPLMESTLQDEDMVLNIPKSPQVHEEKQIPQLLSALKPREETETKENAATDGCNHYLDGKVEDADDEKLSSKDYGNQHTGFYSDSLSTESVNLSLPIAEDDKRSPTPNSLHAPAVLSESENLDNSRVSTQPQLMESIKSTRMQDEDMVLNVLKSPQVHEEKQIPQLLSALKPRGETENKENAATDGCNHYEKLSKKDYGSQHTGFYSVSRSTESVNSSLPIAEDDKRSPTPHTLLAPAVLSESENLDGSPLRLETKSNFQSIWSRRGKPASVLQIQTGKSAANEIKRVPKSLLKEQAGRNRAFFFRDYFSPRLQPEDLITLDKENQTPKLIKEHKYTSKASRNQPKLEQETVINGKAERGTLQPLLDSACENVSEAPVPNISVRSCKSTTLNTKKIEKRIGYPSLHKFVGKQRTWAMVADTSSLMDEESRKSLKLLQGLKETLLIIPRMVIRELDCLKRRGTLFRRTNEASSVLEWVEECMVKTKWWIHVQSTIEEGGPPTPPATPHSHFSGGRMFGPFSAWGSLMEVATPTAQDHILDYSLLRRKMSNGDEQLVLLSNDVTLKIKAMAEGLICETVQEFRESLVNPFSERFMWADSSPRGHTWSVMDDVVLRDIQSLPP</sequence>
<feature type="region of interest" description="Disordered" evidence="1">
    <location>
        <begin position="482"/>
        <end position="513"/>
    </location>
</feature>
<dbReference type="Gene3D" id="2.60.200.20">
    <property type="match status" value="1"/>
</dbReference>
<evidence type="ECO:0000256" key="1">
    <source>
        <dbReference type="SAM" id="MobiDB-lite"/>
    </source>
</evidence>
<evidence type="ECO:0000313" key="4">
    <source>
        <dbReference type="Proteomes" id="UP000436088"/>
    </source>
</evidence>
<dbReference type="EMBL" id="VEPZ02000269">
    <property type="protein sequence ID" value="KAE8728326.1"/>
    <property type="molecule type" value="Genomic_DNA"/>
</dbReference>
<feature type="compositionally biased region" description="Basic and acidic residues" evidence="1">
    <location>
        <begin position="143"/>
        <end position="159"/>
    </location>
</feature>
<reference evidence="3" key="1">
    <citation type="submission" date="2019-09" db="EMBL/GenBank/DDBJ databases">
        <title>Draft genome information of white flower Hibiscus syriacus.</title>
        <authorList>
            <person name="Kim Y.-M."/>
        </authorList>
    </citation>
    <scope>NUCLEOTIDE SEQUENCE [LARGE SCALE GENOMIC DNA]</scope>
    <source>
        <strain evidence="3">YM2019G1</strain>
    </source>
</reference>
<feature type="region of interest" description="Disordered" evidence="1">
    <location>
        <begin position="452"/>
        <end position="471"/>
    </location>
</feature>
<dbReference type="SUPFAM" id="SSF49879">
    <property type="entry name" value="SMAD/FHA domain"/>
    <property type="match status" value="1"/>
</dbReference>
<dbReference type="SMART" id="SM00240">
    <property type="entry name" value="FHA"/>
    <property type="match status" value="1"/>
</dbReference>
<feature type="region of interest" description="Disordered" evidence="1">
    <location>
        <begin position="423"/>
        <end position="444"/>
    </location>
</feature>
<comment type="caution">
    <text evidence="3">The sequence shown here is derived from an EMBL/GenBank/DDBJ whole genome shotgun (WGS) entry which is preliminary data.</text>
</comment>
<accession>A0A6A3CHR5</accession>
<proteinExistence type="predicted"/>
<feature type="compositionally biased region" description="Polar residues" evidence="1">
    <location>
        <begin position="458"/>
        <end position="471"/>
    </location>
</feature>
<dbReference type="InterPro" id="IPR000253">
    <property type="entry name" value="FHA_dom"/>
</dbReference>
<protein>
    <recommendedName>
        <fullName evidence="2">FHA domain-containing protein</fullName>
    </recommendedName>
</protein>
<dbReference type="InterPro" id="IPR008984">
    <property type="entry name" value="SMAD_FHA_dom_sf"/>
</dbReference>
<dbReference type="Proteomes" id="UP000436088">
    <property type="component" value="Unassembled WGS sequence"/>
</dbReference>
<feature type="domain" description="FHA" evidence="2">
    <location>
        <begin position="50"/>
        <end position="101"/>
    </location>
</feature>
<organism evidence="3 4">
    <name type="scientific">Hibiscus syriacus</name>
    <name type="common">Rose of Sharon</name>
    <dbReference type="NCBI Taxonomy" id="106335"/>
    <lineage>
        <taxon>Eukaryota</taxon>
        <taxon>Viridiplantae</taxon>
        <taxon>Streptophyta</taxon>
        <taxon>Embryophyta</taxon>
        <taxon>Tracheophyta</taxon>
        <taxon>Spermatophyta</taxon>
        <taxon>Magnoliopsida</taxon>
        <taxon>eudicotyledons</taxon>
        <taxon>Gunneridae</taxon>
        <taxon>Pentapetalae</taxon>
        <taxon>rosids</taxon>
        <taxon>malvids</taxon>
        <taxon>Malvales</taxon>
        <taxon>Malvaceae</taxon>
        <taxon>Malvoideae</taxon>
        <taxon>Hibiscus</taxon>
    </lineage>
</organism>
<dbReference type="Pfam" id="PF13638">
    <property type="entry name" value="PIN_4"/>
    <property type="match status" value="1"/>
</dbReference>
<dbReference type="AlphaFoldDB" id="A0A6A3CHR5"/>
<dbReference type="PANTHER" id="PTHR22593">
    <property type="entry name" value="TRANSMEMBRANE PROTEIN 18"/>
    <property type="match status" value="1"/>
</dbReference>
<dbReference type="PROSITE" id="PS50006">
    <property type="entry name" value="FHA_DOMAIN"/>
    <property type="match status" value="1"/>
</dbReference>
<feature type="compositionally biased region" description="Basic and acidic residues" evidence="1">
    <location>
        <begin position="423"/>
        <end position="433"/>
    </location>
</feature>
<name>A0A6A3CHR5_HIBSY</name>
<dbReference type="Pfam" id="PF00498">
    <property type="entry name" value="FHA"/>
    <property type="match status" value="1"/>
</dbReference>
<dbReference type="CDD" id="cd09880">
    <property type="entry name" value="PIN_Smg5-6-like"/>
    <property type="match status" value="1"/>
</dbReference>
<dbReference type="PANTHER" id="PTHR22593:SF8">
    <property type="entry name" value="FHA DOMAIN-CONTAINING PROTEIN PS1"/>
    <property type="match status" value="1"/>
</dbReference>
<evidence type="ECO:0000259" key="2">
    <source>
        <dbReference type="PROSITE" id="PS50006"/>
    </source>
</evidence>
<feature type="compositionally biased region" description="Polar residues" evidence="1">
    <location>
        <begin position="503"/>
        <end position="513"/>
    </location>
</feature>
<feature type="region of interest" description="Disordered" evidence="1">
    <location>
        <begin position="119"/>
        <end position="172"/>
    </location>
</feature>
<dbReference type="Gene3D" id="3.40.50.1010">
    <property type="entry name" value="5'-nuclease"/>
    <property type="match status" value="1"/>
</dbReference>
<keyword evidence="4" id="KW-1185">Reference proteome</keyword>
<feature type="compositionally biased region" description="Basic and acidic residues" evidence="1">
    <location>
        <begin position="119"/>
        <end position="131"/>
    </location>
</feature>
<gene>
    <name evidence="3" type="ORF">F3Y22_tig00004620pilonHSYRG00071</name>
</gene>
<dbReference type="InterPro" id="IPR002716">
    <property type="entry name" value="PIN_dom"/>
</dbReference>